<evidence type="ECO:0000313" key="2">
    <source>
        <dbReference type="EMBL" id="KAA0033657.1"/>
    </source>
</evidence>
<organism evidence="2 3">
    <name type="scientific">Cucumis melo var. makuwa</name>
    <name type="common">Oriental melon</name>
    <dbReference type="NCBI Taxonomy" id="1194695"/>
    <lineage>
        <taxon>Eukaryota</taxon>
        <taxon>Viridiplantae</taxon>
        <taxon>Streptophyta</taxon>
        <taxon>Embryophyta</taxon>
        <taxon>Tracheophyta</taxon>
        <taxon>Spermatophyta</taxon>
        <taxon>Magnoliopsida</taxon>
        <taxon>eudicotyledons</taxon>
        <taxon>Gunneridae</taxon>
        <taxon>Pentapetalae</taxon>
        <taxon>rosids</taxon>
        <taxon>fabids</taxon>
        <taxon>Cucurbitales</taxon>
        <taxon>Cucurbitaceae</taxon>
        <taxon>Benincaseae</taxon>
        <taxon>Cucumis</taxon>
    </lineage>
</organism>
<dbReference type="Proteomes" id="UP000321393">
    <property type="component" value="Unassembled WGS sequence"/>
</dbReference>
<protein>
    <submittedName>
        <fullName evidence="2">Uncharacterized protein</fullName>
    </submittedName>
</protein>
<dbReference type="EMBL" id="SSTE01020817">
    <property type="protein sequence ID" value="KAA0033657.1"/>
    <property type="molecule type" value="Genomic_DNA"/>
</dbReference>
<dbReference type="AlphaFoldDB" id="A0A5A7SWM7"/>
<feature type="compositionally biased region" description="Polar residues" evidence="1">
    <location>
        <begin position="114"/>
        <end position="123"/>
    </location>
</feature>
<evidence type="ECO:0000256" key="1">
    <source>
        <dbReference type="SAM" id="MobiDB-lite"/>
    </source>
</evidence>
<name>A0A5A7SWM7_CUCMM</name>
<comment type="caution">
    <text evidence="2">The sequence shown here is derived from an EMBL/GenBank/DDBJ whole genome shotgun (WGS) entry which is preliminary data.</text>
</comment>
<evidence type="ECO:0000313" key="3">
    <source>
        <dbReference type="Proteomes" id="UP000321393"/>
    </source>
</evidence>
<feature type="region of interest" description="Disordered" evidence="1">
    <location>
        <begin position="87"/>
        <end position="123"/>
    </location>
</feature>
<accession>A0A5A7SWM7</accession>
<dbReference type="PANTHER" id="PTHR34222:SF40">
    <property type="match status" value="1"/>
</dbReference>
<proteinExistence type="predicted"/>
<gene>
    <name evidence="2" type="ORF">E6C27_scaffold239G001240</name>
</gene>
<dbReference type="PANTHER" id="PTHR34222">
    <property type="entry name" value="GAG_PRE-INTEGRS DOMAIN-CONTAINING PROTEIN"/>
    <property type="match status" value="1"/>
</dbReference>
<sequence>MDLCREIAWDCPNDGICQKPIPSLVEVCSEVHLEEDRTNSMSTPAIDSAAFNTTSSTHDNKKHDGKSVPICDHCKKQWYTKEQCWKLHGRPPGGKKEPPNNKQNSGRAYVSESAGPSQPLMNH</sequence>
<reference evidence="2 3" key="1">
    <citation type="submission" date="2019-08" db="EMBL/GenBank/DDBJ databases">
        <title>Draft genome sequences of two oriental melons (Cucumis melo L. var makuwa).</title>
        <authorList>
            <person name="Kwon S.-Y."/>
        </authorList>
    </citation>
    <scope>NUCLEOTIDE SEQUENCE [LARGE SCALE GENOMIC DNA]</scope>
    <source>
        <strain evidence="3">cv. SW 3</strain>
        <tissue evidence="2">Leaf</tissue>
    </source>
</reference>